<dbReference type="RefSeq" id="WP_147377157.1">
    <property type="nucleotide sequence ID" value="NZ_RAPN01000001.1"/>
</dbReference>
<dbReference type="AlphaFoldDB" id="A0A419W6G0"/>
<comment type="caution">
    <text evidence="1">The sequence shown here is derived from an EMBL/GenBank/DDBJ whole genome shotgun (WGS) entry which is preliminary data.</text>
</comment>
<evidence type="ECO:0000313" key="1">
    <source>
        <dbReference type="EMBL" id="RKD91036.1"/>
    </source>
</evidence>
<dbReference type="Proteomes" id="UP000283387">
    <property type="component" value="Unassembled WGS sequence"/>
</dbReference>
<evidence type="ECO:0008006" key="3">
    <source>
        <dbReference type="Google" id="ProtNLM"/>
    </source>
</evidence>
<name>A0A419W6G0_9BACT</name>
<organism evidence="1 2">
    <name type="scientific">Mangrovibacterium diazotrophicum</name>
    <dbReference type="NCBI Taxonomy" id="1261403"/>
    <lineage>
        <taxon>Bacteria</taxon>
        <taxon>Pseudomonadati</taxon>
        <taxon>Bacteroidota</taxon>
        <taxon>Bacteroidia</taxon>
        <taxon>Marinilabiliales</taxon>
        <taxon>Prolixibacteraceae</taxon>
        <taxon>Mangrovibacterium</taxon>
    </lineage>
</organism>
<gene>
    <name evidence="1" type="ORF">BC643_1385</name>
</gene>
<evidence type="ECO:0000313" key="2">
    <source>
        <dbReference type="Proteomes" id="UP000283387"/>
    </source>
</evidence>
<accession>A0A419W6G0</accession>
<dbReference type="InterPro" id="IPR046584">
    <property type="entry name" value="DUF6642"/>
</dbReference>
<dbReference type="InterPro" id="IPR029030">
    <property type="entry name" value="Caspase-like_dom_sf"/>
</dbReference>
<dbReference type="SUPFAM" id="SSF52129">
    <property type="entry name" value="Caspase-like"/>
    <property type="match status" value="1"/>
</dbReference>
<sequence length="199" mass="22991">MKNVFCLEGMWDVNLKYQSTIEPVLQLLEKRGTVRYIHKNCATKVEMKFYLNKWGLKQYDDFPILYLAFHGSENSLSLADDDITLDELSEILEDKCKGRVLIFGSCSTLNIDRRNIARFLKRTGALAVCGYKTDIDWVKSTVNDLLLIEALQENEFSGRGIEAIVKKLKNITKKFKELEFRVVSQLEINKKMSIDDTVH</sequence>
<dbReference type="OrthoDB" id="1073355at2"/>
<protein>
    <recommendedName>
        <fullName evidence="3">CHAT domain-containing protein</fullName>
    </recommendedName>
</protein>
<dbReference type="Pfam" id="PF20347">
    <property type="entry name" value="DUF6642"/>
    <property type="match status" value="1"/>
</dbReference>
<proteinExistence type="predicted"/>
<keyword evidence="2" id="KW-1185">Reference proteome</keyword>
<dbReference type="EMBL" id="RAPN01000001">
    <property type="protein sequence ID" value="RKD91036.1"/>
    <property type="molecule type" value="Genomic_DNA"/>
</dbReference>
<reference evidence="1 2" key="1">
    <citation type="submission" date="2018-09" db="EMBL/GenBank/DDBJ databases">
        <title>Genomic Encyclopedia of Archaeal and Bacterial Type Strains, Phase II (KMG-II): from individual species to whole genera.</title>
        <authorList>
            <person name="Goeker M."/>
        </authorList>
    </citation>
    <scope>NUCLEOTIDE SEQUENCE [LARGE SCALE GENOMIC DNA]</scope>
    <source>
        <strain evidence="1 2">DSM 27148</strain>
    </source>
</reference>